<organism evidence="2 3">
    <name type="scientific">Ceratodon purpureus</name>
    <name type="common">Fire moss</name>
    <name type="synonym">Dicranum purpureum</name>
    <dbReference type="NCBI Taxonomy" id="3225"/>
    <lineage>
        <taxon>Eukaryota</taxon>
        <taxon>Viridiplantae</taxon>
        <taxon>Streptophyta</taxon>
        <taxon>Embryophyta</taxon>
        <taxon>Bryophyta</taxon>
        <taxon>Bryophytina</taxon>
        <taxon>Bryopsida</taxon>
        <taxon>Dicranidae</taxon>
        <taxon>Pseudoditrichales</taxon>
        <taxon>Ditrichaceae</taxon>
        <taxon>Ceratodon</taxon>
    </lineage>
</organism>
<dbReference type="Proteomes" id="UP000822688">
    <property type="component" value="Chromosome 12"/>
</dbReference>
<sequence length="100" mass="11316">MVVNNRISVMFYPMKTITWNSLRTCRSETHQLITSLLTGISLPYCRNNVGSMRFHFHALARGLGSYSTTSSLSFPAELCRGNVGLQHCQPRVTNLSRQPR</sequence>
<comment type="caution">
    <text evidence="2">The sequence shown here is derived from an EMBL/GenBank/DDBJ whole genome shotgun (WGS) entry which is preliminary data.</text>
</comment>
<dbReference type="EMBL" id="CM026428">
    <property type="protein sequence ID" value="KAG0567184.1"/>
    <property type="molecule type" value="Genomic_DNA"/>
</dbReference>
<gene>
    <name evidence="1" type="ORF">KC19_12G145000</name>
    <name evidence="2" type="ORF">KC19_7G117100</name>
</gene>
<reference evidence="2" key="1">
    <citation type="submission" date="2020-06" db="EMBL/GenBank/DDBJ databases">
        <title>WGS assembly of Ceratodon purpureus strain R40.</title>
        <authorList>
            <person name="Carey S.B."/>
            <person name="Jenkins J."/>
            <person name="Shu S."/>
            <person name="Lovell J.T."/>
            <person name="Sreedasyam A."/>
            <person name="Maumus F."/>
            <person name="Tiley G.P."/>
            <person name="Fernandez-Pozo N."/>
            <person name="Barry K."/>
            <person name="Chen C."/>
            <person name="Wang M."/>
            <person name="Lipzen A."/>
            <person name="Daum C."/>
            <person name="Saski C.A."/>
            <person name="Payton A.C."/>
            <person name="Mcbreen J.C."/>
            <person name="Conrad R.E."/>
            <person name="Kollar L.M."/>
            <person name="Olsson S."/>
            <person name="Huttunen S."/>
            <person name="Landis J.B."/>
            <person name="Wickett N.J."/>
            <person name="Johnson M.G."/>
            <person name="Rensing S.A."/>
            <person name="Grimwood J."/>
            <person name="Schmutz J."/>
            <person name="Mcdaniel S.F."/>
        </authorList>
    </citation>
    <scope>NUCLEOTIDE SEQUENCE</scope>
    <source>
        <strain evidence="2">R40</strain>
    </source>
</reference>
<proteinExistence type="predicted"/>
<protein>
    <submittedName>
        <fullName evidence="2">Uncharacterized protein</fullName>
    </submittedName>
</protein>
<name>A0A8T0HA04_CERPU</name>
<evidence type="ECO:0000313" key="2">
    <source>
        <dbReference type="EMBL" id="KAG0567184.1"/>
    </source>
</evidence>
<dbReference type="AlphaFoldDB" id="A0A8T0HA04"/>
<dbReference type="EMBL" id="CM026433">
    <property type="protein sequence ID" value="KAG0555110.1"/>
    <property type="molecule type" value="Genomic_DNA"/>
</dbReference>
<evidence type="ECO:0000313" key="1">
    <source>
        <dbReference type="EMBL" id="KAG0555110.1"/>
    </source>
</evidence>
<accession>A0A8T0HA04</accession>
<evidence type="ECO:0000313" key="3">
    <source>
        <dbReference type="Proteomes" id="UP000822688"/>
    </source>
</evidence>
<keyword evidence="3" id="KW-1185">Reference proteome</keyword>
<dbReference type="Proteomes" id="UP000822688">
    <property type="component" value="Chromosome 7"/>
</dbReference>